<organism evidence="2 3">
    <name type="scientific">Brenthis ino</name>
    <name type="common">lesser marbled fritillary</name>
    <dbReference type="NCBI Taxonomy" id="405034"/>
    <lineage>
        <taxon>Eukaryota</taxon>
        <taxon>Metazoa</taxon>
        <taxon>Ecdysozoa</taxon>
        <taxon>Arthropoda</taxon>
        <taxon>Hexapoda</taxon>
        <taxon>Insecta</taxon>
        <taxon>Pterygota</taxon>
        <taxon>Neoptera</taxon>
        <taxon>Endopterygota</taxon>
        <taxon>Lepidoptera</taxon>
        <taxon>Glossata</taxon>
        <taxon>Ditrysia</taxon>
        <taxon>Papilionoidea</taxon>
        <taxon>Nymphalidae</taxon>
        <taxon>Heliconiinae</taxon>
        <taxon>Argynnini</taxon>
        <taxon>Brenthis</taxon>
    </lineage>
</organism>
<evidence type="ECO:0000256" key="1">
    <source>
        <dbReference type="SAM" id="MobiDB-lite"/>
    </source>
</evidence>
<feature type="non-terminal residue" evidence="2">
    <location>
        <position position="145"/>
    </location>
</feature>
<dbReference type="Proteomes" id="UP000838878">
    <property type="component" value="Chromosome 8"/>
</dbReference>
<feature type="compositionally biased region" description="Low complexity" evidence="1">
    <location>
        <begin position="94"/>
        <end position="113"/>
    </location>
</feature>
<name>A0A8J9YKX6_9NEOP</name>
<gene>
    <name evidence="2" type="ORF">BINO364_LOCUS14506</name>
</gene>
<protein>
    <submittedName>
        <fullName evidence="2">Uncharacterized protein</fullName>
    </submittedName>
</protein>
<dbReference type="AlphaFoldDB" id="A0A8J9YKX6"/>
<keyword evidence="3" id="KW-1185">Reference proteome</keyword>
<accession>A0A8J9YKX6</accession>
<evidence type="ECO:0000313" key="3">
    <source>
        <dbReference type="Proteomes" id="UP000838878"/>
    </source>
</evidence>
<dbReference type="EMBL" id="OV170228">
    <property type="protein sequence ID" value="CAH0729421.1"/>
    <property type="molecule type" value="Genomic_DNA"/>
</dbReference>
<feature type="region of interest" description="Disordered" evidence="1">
    <location>
        <begin position="94"/>
        <end position="145"/>
    </location>
</feature>
<reference evidence="2" key="1">
    <citation type="submission" date="2021-12" db="EMBL/GenBank/DDBJ databases">
        <authorList>
            <person name="Martin H S."/>
        </authorList>
    </citation>
    <scope>NUCLEOTIDE SEQUENCE</scope>
</reference>
<proteinExistence type="predicted"/>
<sequence length="145" mass="15997">MLPRDNTGDTRNPSLSARNNCVARAVRIRTYRPAVDLLYEITNTLNETRAEMRRDCDCDSEDGCRLLTRISSEGAAGGRARHVAMVRDQATCTRPMAARAPRIAPRPRTAPPRARAHHARRTVAAPSCAGRQHTARARPVCVSAR</sequence>
<evidence type="ECO:0000313" key="2">
    <source>
        <dbReference type="EMBL" id="CAH0729421.1"/>
    </source>
</evidence>